<dbReference type="Gene3D" id="2.30.29.30">
    <property type="entry name" value="Pleckstrin-homology domain (PH domain)/Phosphotyrosine-binding domain (PTB)"/>
    <property type="match status" value="1"/>
</dbReference>
<organism evidence="2 3">
    <name type="scientific">Electrophorus voltai</name>
    <dbReference type="NCBI Taxonomy" id="2609070"/>
    <lineage>
        <taxon>Eukaryota</taxon>
        <taxon>Metazoa</taxon>
        <taxon>Chordata</taxon>
        <taxon>Craniata</taxon>
        <taxon>Vertebrata</taxon>
        <taxon>Euteleostomi</taxon>
        <taxon>Actinopterygii</taxon>
        <taxon>Neopterygii</taxon>
        <taxon>Teleostei</taxon>
        <taxon>Ostariophysi</taxon>
        <taxon>Gymnotiformes</taxon>
        <taxon>Gymnotoidei</taxon>
        <taxon>Gymnotidae</taxon>
        <taxon>Electrophorus</taxon>
    </lineage>
</organism>
<comment type="caution">
    <text evidence="2">The sequence shown here is derived from an EMBL/GenBank/DDBJ whole genome shotgun (WGS) entry which is preliminary data.</text>
</comment>
<evidence type="ECO:0000256" key="1">
    <source>
        <dbReference type="SAM" id="MobiDB-lite"/>
    </source>
</evidence>
<sequence>MCLLDDEDVCVMLQGTRMVKVRSQRWQKHRCLRLLDDCVTVWCESSKSSSKARSRQTCMQDSNKFLGDSPVT</sequence>
<dbReference type="InterPro" id="IPR011993">
    <property type="entry name" value="PH-like_dom_sf"/>
</dbReference>
<proteinExistence type="predicted"/>
<evidence type="ECO:0000313" key="2">
    <source>
        <dbReference type="EMBL" id="KAK1797986.1"/>
    </source>
</evidence>
<dbReference type="SUPFAM" id="SSF50729">
    <property type="entry name" value="PH domain-like"/>
    <property type="match status" value="1"/>
</dbReference>
<dbReference type="EMBL" id="JAROKS010000012">
    <property type="protein sequence ID" value="KAK1797986.1"/>
    <property type="molecule type" value="Genomic_DNA"/>
</dbReference>
<name>A0AAD9DXU0_9TELE</name>
<keyword evidence="3" id="KW-1185">Reference proteome</keyword>
<accession>A0AAD9DXU0</accession>
<gene>
    <name evidence="2" type="ORF">P4O66_000743</name>
</gene>
<dbReference type="Proteomes" id="UP001239994">
    <property type="component" value="Unassembled WGS sequence"/>
</dbReference>
<reference evidence="2" key="1">
    <citation type="submission" date="2023-03" db="EMBL/GenBank/DDBJ databases">
        <title>Electrophorus voltai genome.</title>
        <authorList>
            <person name="Bian C."/>
        </authorList>
    </citation>
    <scope>NUCLEOTIDE SEQUENCE</scope>
    <source>
        <strain evidence="2">CB-2022</strain>
        <tissue evidence="2">Muscle</tissue>
    </source>
</reference>
<feature type="region of interest" description="Disordered" evidence="1">
    <location>
        <begin position="47"/>
        <end position="72"/>
    </location>
</feature>
<dbReference type="AlphaFoldDB" id="A0AAD9DXU0"/>
<protein>
    <submittedName>
        <fullName evidence="2">Uncharacterized protein</fullName>
    </submittedName>
</protein>
<evidence type="ECO:0000313" key="3">
    <source>
        <dbReference type="Proteomes" id="UP001239994"/>
    </source>
</evidence>